<feature type="non-terminal residue" evidence="1">
    <location>
        <position position="1"/>
    </location>
</feature>
<gene>
    <name evidence="1" type="ORF">AVDCRST_MAG68-619</name>
</gene>
<dbReference type="EMBL" id="CADCTW010000034">
    <property type="protein sequence ID" value="CAA9303023.1"/>
    <property type="molecule type" value="Genomic_DNA"/>
</dbReference>
<organism evidence="1">
    <name type="scientific">uncultured Gemmatimonadota bacterium</name>
    <dbReference type="NCBI Taxonomy" id="203437"/>
    <lineage>
        <taxon>Bacteria</taxon>
        <taxon>Pseudomonadati</taxon>
        <taxon>Gemmatimonadota</taxon>
        <taxon>environmental samples</taxon>
    </lineage>
</organism>
<dbReference type="AlphaFoldDB" id="A0A6J4KDS0"/>
<proteinExistence type="predicted"/>
<reference evidence="1" key="1">
    <citation type="submission" date="2020-02" db="EMBL/GenBank/DDBJ databases">
        <authorList>
            <person name="Meier V. D."/>
        </authorList>
    </citation>
    <scope>NUCLEOTIDE SEQUENCE</scope>
    <source>
        <strain evidence="1">AVDCRST_MAG68</strain>
    </source>
</reference>
<accession>A0A6J4KDS0</accession>
<name>A0A6J4KDS0_9BACT</name>
<feature type="non-terminal residue" evidence="1">
    <location>
        <position position="54"/>
    </location>
</feature>
<evidence type="ECO:0000313" key="1">
    <source>
        <dbReference type="EMBL" id="CAA9303023.1"/>
    </source>
</evidence>
<sequence>VRTLRTPIRLDTRSTVASAPRPSPAYVRHTSIGSVGAPCMDRATFAQTLCIRCL</sequence>
<protein>
    <submittedName>
        <fullName evidence="1">Uncharacterized protein</fullName>
    </submittedName>
</protein>